<name>A0A059XTP5_9BACT</name>
<dbReference type="Pfam" id="PF25917">
    <property type="entry name" value="BSH_RND"/>
    <property type="match status" value="1"/>
</dbReference>
<dbReference type="InterPro" id="IPR058625">
    <property type="entry name" value="MdtA-like_BSH"/>
</dbReference>
<dbReference type="GO" id="GO:0016020">
    <property type="term" value="C:membrane"/>
    <property type="evidence" value="ECO:0007669"/>
    <property type="project" value="UniProtKB-SubCell"/>
</dbReference>
<dbReference type="Pfam" id="PF25954">
    <property type="entry name" value="Beta-barrel_RND_2"/>
    <property type="match status" value="1"/>
</dbReference>
<dbReference type="InterPro" id="IPR058792">
    <property type="entry name" value="Beta-barrel_RND_2"/>
</dbReference>
<evidence type="ECO:0000256" key="4">
    <source>
        <dbReference type="ARBA" id="ARBA00023136"/>
    </source>
</evidence>
<dbReference type="PANTHER" id="PTHR30386">
    <property type="entry name" value="MEMBRANE FUSION SUBUNIT OF EMRAB-TOLC MULTIDRUG EFFLUX PUMP"/>
    <property type="match status" value="1"/>
</dbReference>
<dbReference type="OrthoDB" id="9811754at2"/>
<dbReference type="HOGENOM" id="CLU_018816_15_1_0"/>
<reference evidence="8 9" key="2">
    <citation type="journal article" date="2015" name="Biomed. Res. Int.">
        <title>Effects of Arsenite Resistance on the Growth and Functional Gene Expression of Leptospirillum ferriphilum and Acidithiobacillus thiooxidans in Pure Culture and Coculture.</title>
        <authorList>
            <person name="Jiang H."/>
            <person name="Liang Y."/>
            <person name="Yin H."/>
            <person name="Xiao Y."/>
            <person name="Guo X."/>
            <person name="Xu Y."/>
            <person name="Hu Q."/>
            <person name="Liu H."/>
            <person name="Liu X."/>
        </authorList>
    </citation>
    <scope>NUCLEOTIDE SEQUENCE [LARGE SCALE GENOMIC DNA]</scope>
    <source>
        <strain evidence="8 9">YSK</strain>
    </source>
</reference>
<feature type="domain" description="Multidrug resistance protein MdtA-like barrel-sandwich hybrid" evidence="6">
    <location>
        <begin position="56"/>
        <end position="214"/>
    </location>
</feature>
<protein>
    <submittedName>
        <fullName evidence="8">Multidrug transporter</fullName>
    </submittedName>
</protein>
<evidence type="ECO:0000313" key="9">
    <source>
        <dbReference type="Proteomes" id="UP000027059"/>
    </source>
</evidence>
<evidence type="ECO:0000256" key="1">
    <source>
        <dbReference type="ARBA" id="ARBA00004167"/>
    </source>
</evidence>
<accession>A0A059XTP5</accession>
<evidence type="ECO:0000259" key="6">
    <source>
        <dbReference type="Pfam" id="PF25917"/>
    </source>
</evidence>
<dbReference type="InterPro" id="IPR050739">
    <property type="entry name" value="MFP"/>
</dbReference>
<dbReference type="RefSeq" id="WP_014960922.1">
    <property type="nucleotide sequence ID" value="NZ_CP007243.1"/>
</dbReference>
<evidence type="ECO:0000256" key="2">
    <source>
        <dbReference type="ARBA" id="ARBA00022692"/>
    </source>
</evidence>
<comment type="subcellular location">
    <subcellularLocation>
        <location evidence="1">Membrane</location>
        <topology evidence="1">Single-pass membrane protein</topology>
    </subcellularLocation>
</comment>
<evidence type="ECO:0000259" key="7">
    <source>
        <dbReference type="Pfam" id="PF25954"/>
    </source>
</evidence>
<sequence length="317" mass="35292">MTESNGRNGKNGLRSPKVWVPVVGLVVTLLIYGAYMRYNAFYVSTEDSAVDGNIILISANANGRVMEFPLNQGDPVVKGQEVARIDTTGFQRLRQINESNQSAFKDLQKAISTEESLKVLLLNAESQYRRGIRLRKGGFITAQDLENLRTTVDDDRSQLLQAKKVVLSERMRLEITESHPLNYTVHAPIDGQVAERIAQIGEVVSPGQPLLSVVNPRDIWITAKVKETRMTSVRVGQPVDIDVDTYPERKFHGHVERILPVSAAAVSLLPPENASGTFVKVIQRIPVRIHVDDAGPYILRPGMSTEVRIHIRKGSPW</sequence>
<dbReference type="PANTHER" id="PTHR30386:SF26">
    <property type="entry name" value="TRANSPORT PROTEIN COMB"/>
    <property type="match status" value="1"/>
</dbReference>
<dbReference type="EMBL" id="CP007243">
    <property type="protein sequence ID" value="AIA30445.1"/>
    <property type="molecule type" value="Genomic_DNA"/>
</dbReference>
<dbReference type="KEGG" id="lfp:Y981_05705"/>
<organism evidence="8 9">
    <name type="scientific">Leptospirillum ferriphilum YSK</name>
    <dbReference type="NCBI Taxonomy" id="1441628"/>
    <lineage>
        <taxon>Bacteria</taxon>
        <taxon>Pseudomonadati</taxon>
        <taxon>Nitrospirota</taxon>
        <taxon>Nitrospiria</taxon>
        <taxon>Nitrospirales</taxon>
        <taxon>Nitrospiraceae</taxon>
        <taxon>Leptospirillum</taxon>
    </lineage>
</organism>
<reference evidence="9" key="1">
    <citation type="submission" date="2014-02" db="EMBL/GenBank/DDBJ databases">
        <title>Complete genome sequence and comparative genomic analysis of the nitrogen-fixing bacterium Leptospirillum ferriphilum YSK.</title>
        <authorList>
            <person name="Guo X."/>
            <person name="Yin H."/>
            <person name="Liang Y."/>
            <person name="Hu Q."/>
            <person name="Ma L."/>
            <person name="Xiao Y."/>
            <person name="Zhang X."/>
            <person name="Qiu G."/>
            <person name="Liu X."/>
        </authorList>
    </citation>
    <scope>NUCLEOTIDE SEQUENCE [LARGE SCALE GENOMIC DNA]</scope>
    <source>
        <strain evidence="9">YSK</strain>
    </source>
</reference>
<dbReference type="SUPFAM" id="SSF111369">
    <property type="entry name" value="HlyD-like secretion proteins"/>
    <property type="match status" value="1"/>
</dbReference>
<keyword evidence="4 5" id="KW-0472">Membrane</keyword>
<proteinExistence type="predicted"/>
<keyword evidence="9" id="KW-1185">Reference proteome</keyword>
<keyword evidence="3 5" id="KW-1133">Transmembrane helix</keyword>
<keyword evidence="2 5" id="KW-0812">Transmembrane</keyword>
<evidence type="ECO:0000313" key="8">
    <source>
        <dbReference type="EMBL" id="AIA30445.1"/>
    </source>
</evidence>
<feature type="domain" description="CusB-like beta-barrel" evidence="7">
    <location>
        <begin position="219"/>
        <end position="262"/>
    </location>
</feature>
<gene>
    <name evidence="8" type="ORF">Y981_05705</name>
</gene>
<evidence type="ECO:0000256" key="3">
    <source>
        <dbReference type="ARBA" id="ARBA00022989"/>
    </source>
</evidence>
<dbReference type="Proteomes" id="UP000027059">
    <property type="component" value="Chromosome"/>
</dbReference>
<dbReference type="Gene3D" id="2.40.30.170">
    <property type="match status" value="1"/>
</dbReference>
<dbReference type="AlphaFoldDB" id="A0A059XTP5"/>
<dbReference type="GO" id="GO:0055085">
    <property type="term" value="P:transmembrane transport"/>
    <property type="evidence" value="ECO:0007669"/>
    <property type="project" value="InterPro"/>
</dbReference>
<feature type="transmembrane region" description="Helical" evidence="5">
    <location>
        <begin position="18"/>
        <end position="35"/>
    </location>
</feature>
<evidence type="ECO:0000256" key="5">
    <source>
        <dbReference type="SAM" id="Phobius"/>
    </source>
</evidence>